<accession>A0AAE2CLW6</accession>
<dbReference type="EMBL" id="JACGWO010000005">
    <property type="protein sequence ID" value="KAK4427025.1"/>
    <property type="molecule type" value="Genomic_DNA"/>
</dbReference>
<organism evidence="2 3">
    <name type="scientific">Sesamum alatum</name>
    <dbReference type="NCBI Taxonomy" id="300844"/>
    <lineage>
        <taxon>Eukaryota</taxon>
        <taxon>Viridiplantae</taxon>
        <taxon>Streptophyta</taxon>
        <taxon>Embryophyta</taxon>
        <taxon>Tracheophyta</taxon>
        <taxon>Spermatophyta</taxon>
        <taxon>Magnoliopsida</taxon>
        <taxon>eudicotyledons</taxon>
        <taxon>Gunneridae</taxon>
        <taxon>Pentapetalae</taxon>
        <taxon>asterids</taxon>
        <taxon>lamiids</taxon>
        <taxon>Lamiales</taxon>
        <taxon>Pedaliaceae</taxon>
        <taxon>Sesamum</taxon>
    </lineage>
</organism>
<sequence>MDPSLTPIGDGSGEAFGQGPVEAVADEDTGDGCGTPTKARVNSMFNACNDPPVGINLIGDQAMQNPEPMHMAGIGQQQLDTPGVTVQIRDDASQNQTPRGFSFMP</sequence>
<comment type="caution">
    <text evidence="2">The sequence shown here is derived from an EMBL/GenBank/DDBJ whole genome shotgun (WGS) entry which is preliminary data.</text>
</comment>
<feature type="region of interest" description="Disordered" evidence="1">
    <location>
        <begin position="1"/>
        <end position="37"/>
    </location>
</feature>
<dbReference type="AlphaFoldDB" id="A0AAE2CLW6"/>
<dbReference type="Proteomes" id="UP001293254">
    <property type="component" value="Unassembled WGS sequence"/>
</dbReference>
<evidence type="ECO:0000256" key="1">
    <source>
        <dbReference type="SAM" id="MobiDB-lite"/>
    </source>
</evidence>
<protein>
    <submittedName>
        <fullName evidence="2">Uncharacterized protein</fullName>
    </submittedName>
</protein>
<gene>
    <name evidence="2" type="ORF">Salat_1471400</name>
</gene>
<reference evidence="2" key="2">
    <citation type="journal article" date="2024" name="Plant">
        <title>Genomic evolution and insights into agronomic trait innovations of Sesamum species.</title>
        <authorList>
            <person name="Miao H."/>
            <person name="Wang L."/>
            <person name="Qu L."/>
            <person name="Liu H."/>
            <person name="Sun Y."/>
            <person name="Le M."/>
            <person name="Wang Q."/>
            <person name="Wei S."/>
            <person name="Zheng Y."/>
            <person name="Lin W."/>
            <person name="Duan Y."/>
            <person name="Cao H."/>
            <person name="Xiong S."/>
            <person name="Wang X."/>
            <person name="Wei L."/>
            <person name="Li C."/>
            <person name="Ma Q."/>
            <person name="Ju M."/>
            <person name="Zhao R."/>
            <person name="Li G."/>
            <person name="Mu C."/>
            <person name="Tian Q."/>
            <person name="Mei H."/>
            <person name="Zhang T."/>
            <person name="Gao T."/>
            <person name="Zhang H."/>
        </authorList>
    </citation>
    <scope>NUCLEOTIDE SEQUENCE</scope>
    <source>
        <strain evidence="2">3651</strain>
    </source>
</reference>
<evidence type="ECO:0000313" key="3">
    <source>
        <dbReference type="Proteomes" id="UP001293254"/>
    </source>
</evidence>
<evidence type="ECO:0000313" key="2">
    <source>
        <dbReference type="EMBL" id="KAK4427025.1"/>
    </source>
</evidence>
<reference evidence="2" key="1">
    <citation type="submission" date="2020-06" db="EMBL/GenBank/DDBJ databases">
        <authorList>
            <person name="Li T."/>
            <person name="Hu X."/>
            <person name="Zhang T."/>
            <person name="Song X."/>
            <person name="Zhang H."/>
            <person name="Dai N."/>
            <person name="Sheng W."/>
            <person name="Hou X."/>
            <person name="Wei L."/>
        </authorList>
    </citation>
    <scope>NUCLEOTIDE SEQUENCE</scope>
    <source>
        <strain evidence="2">3651</strain>
        <tissue evidence="2">Leaf</tissue>
    </source>
</reference>
<keyword evidence="3" id="KW-1185">Reference proteome</keyword>
<proteinExistence type="predicted"/>
<name>A0AAE2CLW6_9LAMI</name>